<reference evidence="1 2" key="1">
    <citation type="submission" date="2020-02" db="EMBL/GenBank/DDBJ databases">
        <title>Rhodobacter algicola sp. nov., isolated from microalga culture.</title>
        <authorList>
            <person name="Park C.-Y."/>
        </authorList>
    </citation>
    <scope>NUCLEOTIDE SEQUENCE [LARGE SCALE GENOMIC DNA]</scope>
    <source>
        <strain evidence="1 2">ETT8</strain>
    </source>
</reference>
<accession>A0A6B3RRM5</accession>
<dbReference type="InterPro" id="IPR012347">
    <property type="entry name" value="Ferritin-like"/>
</dbReference>
<gene>
    <name evidence="1" type="ORF">G3572_21565</name>
</gene>
<keyword evidence="2" id="KW-1185">Reference proteome</keyword>
<dbReference type="InterPro" id="IPR009078">
    <property type="entry name" value="Ferritin-like_SF"/>
</dbReference>
<comment type="caution">
    <text evidence="1">The sequence shown here is derived from an EMBL/GenBank/DDBJ whole genome shotgun (WGS) entry which is preliminary data.</text>
</comment>
<evidence type="ECO:0000313" key="1">
    <source>
        <dbReference type="EMBL" id="NEX48784.1"/>
    </source>
</evidence>
<dbReference type="InterPro" id="IPR047114">
    <property type="entry name" value="YciF"/>
</dbReference>
<name>A0A6B3RRM5_9RHOB</name>
<dbReference type="Gene3D" id="1.20.1260.10">
    <property type="match status" value="1"/>
</dbReference>
<dbReference type="PANTHER" id="PTHR30565:SF9">
    <property type="entry name" value="PROTEIN YCIF"/>
    <property type="match status" value="1"/>
</dbReference>
<proteinExistence type="predicted"/>
<organism evidence="1 2">
    <name type="scientific">Pseudotabrizicola algicola</name>
    <dbReference type="NCBI Taxonomy" id="2709381"/>
    <lineage>
        <taxon>Bacteria</taxon>
        <taxon>Pseudomonadati</taxon>
        <taxon>Pseudomonadota</taxon>
        <taxon>Alphaproteobacteria</taxon>
        <taxon>Rhodobacterales</taxon>
        <taxon>Paracoccaceae</taxon>
        <taxon>Pseudotabrizicola</taxon>
    </lineage>
</organism>
<dbReference type="Proteomes" id="UP000481421">
    <property type="component" value="Unassembled WGS sequence"/>
</dbReference>
<sequence>MDSPNATRGIFVAGLRNAHAMEKQALSVMQPQLDRLESYPELQGLLEKHYRETEDQLARLDQIFASLGESPSGMKDTVLGVMGSMQTMGHSIASDEVLKNHMADYMFEHFEIAAYTSLISMARSLGLTTVIPLLQQTLEEERRCAELLLDALPRVTETFLQRTEMAQ</sequence>
<protein>
    <submittedName>
        <fullName evidence="1">Ferritin-like domain-containing protein</fullName>
    </submittedName>
</protein>
<dbReference type="SUPFAM" id="SSF47240">
    <property type="entry name" value="Ferritin-like"/>
    <property type="match status" value="1"/>
</dbReference>
<dbReference type="RefSeq" id="WP_164615736.1">
    <property type="nucleotide sequence ID" value="NZ_JAAIKE010000020.1"/>
</dbReference>
<dbReference type="Pfam" id="PF05974">
    <property type="entry name" value="DUF892"/>
    <property type="match status" value="1"/>
</dbReference>
<dbReference type="EMBL" id="JAAIKE010000020">
    <property type="protein sequence ID" value="NEX48784.1"/>
    <property type="molecule type" value="Genomic_DNA"/>
</dbReference>
<dbReference type="AlphaFoldDB" id="A0A6B3RRM5"/>
<dbReference type="InterPro" id="IPR010287">
    <property type="entry name" value="DUF892_YciF-like"/>
</dbReference>
<evidence type="ECO:0000313" key="2">
    <source>
        <dbReference type="Proteomes" id="UP000481421"/>
    </source>
</evidence>
<dbReference type="PANTHER" id="PTHR30565">
    <property type="entry name" value="PROTEIN YCIF"/>
    <property type="match status" value="1"/>
</dbReference>